<dbReference type="Gene3D" id="3.30.565.10">
    <property type="entry name" value="Histidine kinase-like ATPase, C-terminal domain"/>
    <property type="match status" value="1"/>
</dbReference>
<dbReference type="PRINTS" id="PR00344">
    <property type="entry name" value="BCTRLSENSOR"/>
</dbReference>
<evidence type="ECO:0000256" key="5">
    <source>
        <dbReference type="ARBA" id="ARBA00022553"/>
    </source>
</evidence>
<dbReference type="InterPro" id="IPR003661">
    <property type="entry name" value="HisK_dim/P_dom"/>
</dbReference>
<dbReference type="InterPro" id="IPR036097">
    <property type="entry name" value="HisK_dim/P_sf"/>
</dbReference>
<dbReference type="FunFam" id="3.30.565.10:FF:000006">
    <property type="entry name" value="Sensor histidine kinase WalK"/>
    <property type="match status" value="1"/>
</dbReference>
<dbReference type="EC" id="2.7.13.3" evidence="4"/>
<dbReference type="Gene3D" id="3.30.450.20">
    <property type="entry name" value="PAS domain"/>
    <property type="match status" value="1"/>
</dbReference>
<dbReference type="PATRIC" id="fig|656366.3.peg.3201"/>
<keyword evidence="10" id="KW-1133">Transmembrane helix</keyword>
<keyword evidence="10" id="KW-0812">Transmembrane</keyword>
<dbReference type="CDD" id="cd00082">
    <property type="entry name" value="HisKA"/>
    <property type="match status" value="1"/>
</dbReference>
<evidence type="ECO:0000256" key="10">
    <source>
        <dbReference type="SAM" id="Phobius"/>
    </source>
</evidence>
<keyword evidence="6" id="KW-0808">Transferase</keyword>
<evidence type="ECO:0000256" key="4">
    <source>
        <dbReference type="ARBA" id="ARBA00012438"/>
    </source>
</evidence>
<dbReference type="Proteomes" id="UP000062833">
    <property type="component" value="Chromosome"/>
</dbReference>
<evidence type="ECO:0000313" key="12">
    <source>
        <dbReference type="EMBL" id="ALE94284.1"/>
    </source>
</evidence>
<dbReference type="InterPro" id="IPR005467">
    <property type="entry name" value="His_kinase_dom"/>
</dbReference>
<dbReference type="PROSITE" id="PS50109">
    <property type="entry name" value="HIS_KIN"/>
    <property type="match status" value="1"/>
</dbReference>
<keyword evidence="9 10" id="KW-0472">Membrane</keyword>
<comment type="cofactor">
    <cofactor evidence="2">
        <name>a divalent metal cation</name>
        <dbReference type="ChEBI" id="CHEBI:60240"/>
    </cofactor>
</comment>
<evidence type="ECO:0000256" key="8">
    <source>
        <dbReference type="ARBA" id="ARBA00023012"/>
    </source>
</evidence>
<keyword evidence="5" id="KW-0597">Phosphoprotein</keyword>
<dbReference type="Pfam" id="PF02518">
    <property type="entry name" value="HATPase_c"/>
    <property type="match status" value="1"/>
</dbReference>
<dbReference type="CDD" id="cd00075">
    <property type="entry name" value="HATPase"/>
    <property type="match status" value="1"/>
</dbReference>
<evidence type="ECO:0000256" key="7">
    <source>
        <dbReference type="ARBA" id="ARBA00022777"/>
    </source>
</evidence>
<name>A0A0M4QQU7_9MICC</name>
<dbReference type="InterPro" id="IPR003594">
    <property type="entry name" value="HATPase_dom"/>
</dbReference>
<feature type="transmembrane region" description="Helical" evidence="10">
    <location>
        <begin position="89"/>
        <end position="115"/>
    </location>
</feature>
<dbReference type="InterPro" id="IPR036890">
    <property type="entry name" value="HATPase_C_sf"/>
</dbReference>
<feature type="transmembrane region" description="Helical" evidence="10">
    <location>
        <begin position="52"/>
        <end position="69"/>
    </location>
</feature>
<dbReference type="EMBL" id="CP012677">
    <property type="protein sequence ID" value="ALE94284.1"/>
    <property type="molecule type" value="Genomic_DNA"/>
</dbReference>
<keyword evidence="7" id="KW-0418">Kinase</keyword>
<feature type="transmembrane region" description="Helical" evidence="10">
    <location>
        <begin position="153"/>
        <end position="173"/>
    </location>
</feature>
<comment type="catalytic activity">
    <reaction evidence="1">
        <text>ATP + protein L-histidine = ADP + protein N-phospho-L-histidine.</text>
        <dbReference type="EC" id="2.7.13.3"/>
    </reaction>
</comment>
<dbReference type="GO" id="GO:0005509">
    <property type="term" value="F:calcium ion binding"/>
    <property type="evidence" value="ECO:0007669"/>
    <property type="project" value="UniProtKB-ARBA"/>
</dbReference>
<dbReference type="GO" id="GO:0000155">
    <property type="term" value="F:phosphorelay sensor kinase activity"/>
    <property type="evidence" value="ECO:0007669"/>
    <property type="project" value="InterPro"/>
</dbReference>
<dbReference type="Pfam" id="PF00512">
    <property type="entry name" value="HisKA"/>
    <property type="match status" value="1"/>
</dbReference>
<evidence type="ECO:0000259" key="11">
    <source>
        <dbReference type="PROSITE" id="PS50109"/>
    </source>
</evidence>
<dbReference type="SMART" id="SM00387">
    <property type="entry name" value="HATPase_c"/>
    <property type="match status" value="1"/>
</dbReference>
<evidence type="ECO:0000313" key="13">
    <source>
        <dbReference type="Proteomes" id="UP000062833"/>
    </source>
</evidence>
<feature type="transmembrane region" description="Helical" evidence="10">
    <location>
        <begin position="20"/>
        <end position="40"/>
    </location>
</feature>
<dbReference type="SUPFAM" id="SSF55874">
    <property type="entry name" value="ATPase domain of HSP90 chaperone/DNA topoisomerase II/histidine kinase"/>
    <property type="match status" value="1"/>
</dbReference>
<proteinExistence type="predicted"/>
<reference evidence="13" key="1">
    <citation type="submission" date="2015-09" db="EMBL/GenBank/DDBJ databases">
        <title>Complete genome of Arthrobacter alpinus strain R3.8.</title>
        <authorList>
            <person name="See-Too W.S."/>
            <person name="Chan K.G."/>
        </authorList>
    </citation>
    <scope>NUCLEOTIDE SEQUENCE [LARGE SCALE GENOMIC DNA]</scope>
    <source>
        <strain evidence="13">R3.8</strain>
    </source>
</reference>
<protein>
    <recommendedName>
        <fullName evidence="4">histidine kinase</fullName>
        <ecNumber evidence="4">2.7.13.3</ecNumber>
    </recommendedName>
</protein>
<dbReference type="Gene3D" id="1.10.287.130">
    <property type="match status" value="1"/>
</dbReference>
<accession>A0A0M4QQU7</accession>
<dbReference type="GO" id="GO:0009927">
    <property type="term" value="F:histidine phosphotransfer kinase activity"/>
    <property type="evidence" value="ECO:0007669"/>
    <property type="project" value="TreeGrafter"/>
</dbReference>
<evidence type="ECO:0000256" key="1">
    <source>
        <dbReference type="ARBA" id="ARBA00000085"/>
    </source>
</evidence>
<feature type="domain" description="Histidine kinase" evidence="11">
    <location>
        <begin position="328"/>
        <end position="540"/>
    </location>
</feature>
<keyword evidence="8" id="KW-0902">Two-component regulatory system</keyword>
<dbReference type="GO" id="GO:0005886">
    <property type="term" value="C:plasma membrane"/>
    <property type="evidence" value="ECO:0007669"/>
    <property type="project" value="UniProtKB-SubCell"/>
</dbReference>
<evidence type="ECO:0000256" key="2">
    <source>
        <dbReference type="ARBA" id="ARBA00001968"/>
    </source>
</evidence>
<evidence type="ECO:0000256" key="6">
    <source>
        <dbReference type="ARBA" id="ARBA00022679"/>
    </source>
</evidence>
<evidence type="ECO:0000256" key="9">
    <source>
        <dbReference type="ARBA" id="ARBA00023136"/>
    </source>
</evidence>
<dbReference type="KEGG" id="aaq:AOC05_14840"/>
<feature type="transmembrane region" description="Helical" evidence="10">
    <location>
        <begin position="127"/>
        <end position="147"/>
    </location>
</feature>
<gene>
    <name evidence="12" type="ORF">AOC05_14840</name>
</gene>
<comment type="subcellular location">
    <subcellularLocation>
        <location evidence="3">Cell membrane</location>
    </subcellularLocation>
</comment>
<keyword evidence="13" id="KW-1185">Reference proteome</keyword>
<dbReference type="FunFam" id="1.10.287.130:FF:000001">
    <property type="entry name" value="Two-component sensor histidine kinase"/>
    <property type="match status" value="1"/>
</dbReference>
<dbReference type="PANTHER" id="PTHR43047:SF72">
    <property type="entry name" value="OSMOSENSING HISTIDINE PROTEIN KINASE SLN1"/>
    <property type="match status" value="1"/>
</dbReference>
<sequence>MPRWRLGTTGEFFQLRQNRRVLFSQLPLTVTSLLLVALLAMIDPGLIADREVLLGITFVVVLTAVAALSPWEKLPHWAPWTVPLLDFVAIAFLLHGAAASLNGLAFLTVFPVLWLAWSDIPATATRIIAFVAPLCIVWAPFILGSAAPSRAGMIKPLLVPLILLGLATAATVVTRSLNLQARRLAESGAVSRRRARQLDTILNAASAGVVVVDEHGHDVLMNKHQQAIHTLATPAGAVDPDEAGLLVFGPDKVTPVDVESRPVRRAVKGEEYSGELFWLGDGVHQQAMATSARQIVDDDGSRQGAVIVFHNVTEVMLAMEAQESFVSNVSHELRTPLTSIVGYLELAMEESVDGSVRRYLQVASRNADRLLTLVDDLLRSASGGMNIAAVAGNLAAVVEAGVAAAQPLAHNLDINLRCSAEPELWGTFDPVRMGQALDNLVSNALKYSVHGNVVDVHGFRDGGDLVVEVADAGLGMSQGEQARLFTRFYRTGEARSSSIPGVGLGLSITKAIVEGHGGTISVASKLGVGSTFTLRIPAGDDRR</sequence>
<dbReference type="PANTHER" id="PTHR43047">
    <property type="entry name" value="TWO-COMPONENT HISTIDINE PROTEIN KINASE"/>
    <property type="match status" value="1"/>
</dbReference>
<dbReference type="AlphaFoldDB" id="A0A0M4QQU7"/>
<dbReference type="SMART" id="SM00388">
    <property type="entry name" value="HisKA"/>
    <property type="match status" value="1"/>
</dbReference>
<evidence type="ECO:0000256" key="3">
    <source>
        <dbReference type="ARBA" id="ARBA00004236"/>
    </source>
</evidence>
<organism evidence="12 13">
    <name type="scientific">Arthrobacter alpinus</name>
    <dbReference type="NCBI Taxonomy" id="656366"/>
    <lineage>
        <taxon>Bacteria</taxon>
        <taxon>Bacillati</taxon>
        <taxon>Actinomycetota</taxon>
        <taxon>Actinomycetes</taxon>
        <taxon>Micrococcales</taxon>
        <taxon>Micrococcaceae</taxon>
        <taxon>Arthrobacter</taxon>
    </lineage>
</organism>
<dbReference type="SUPFAM" id="SSF47384">
    <property type="entry name" value="Homodimeric domain of signal transducing histidine kinase"/>
    <property type="match status" value="1"/>
</dbReference>
<dbReference type="InterPro" id="IPR004358">
    <property type="entry name" value="Sig_transdc_His_kin-like_C"/>
</dbReference>